<accession>A0A820EW54</accession>
<feature type="region of interest" description="Disordered" evidence="1">
    <location>
        <begin position="159"/>
        <end position="197"/>
    </location>
</feature>
<feature type="compositionally biased region" description="Polar residues" evidence="1">
    <location>
        <begin position="173"/>
        <end position="182"/>
    </location>
</feature>
<protein>
    <submittedName>
        <fullName evidence="2">Uncharacterized protein</fullName>
    </submittedName>
</protein>
<evidence type="ECO:0000256" key="1">
    <source>
        <dbReference type="SAM" id="MobiDB-lite"/>
    </source>
</evidence>
<name>A0A820EW54_9BILA</name>
<gene>
    <name evidence="2" type="ORF">TSG867_LOCUS3188</name>
</gene>
<comment type="caution">
    <text evidence="2">The sequence shown here is derived from an EMBL/GenBank/DDBJ whole genome shotgun (WGS) entry which is preliminary data.</text>
</comment>
<sequence length="2388" mass="264349">MEKSPFDITLNYTDKQIINRNFTLTTELHHDVLLPVDCGNNRYRLCLVALSLQIQSDIMSIKYWCQPPAFPFANLNPLQKLHTCILPAVNVTQEPTITMIINSRDIGKVTAIATANFTYSPHYDTAQKTLTPIFIFNNDNATKEDILSRSVRSVMNGNDDAVESELDDPDCTSEITYSSNGLPKQEDPSKDDESDDAAAPVDFASGIIPDEDRNQPIGEYDDSLAVDCTKGDPLYGHPNVEWIRVANASDFMIDQRINQNVDPDSDGIDFPKMDTYILQVRMKPYVFLQYVSVPSSNVILLYVVVHYESGKRHNVYHSKVEQSPVVENFLAKEPTKFFEVYLNATDDGLPPSDVTLDVGYCIAPRNTHPIIADSEDSLSGPIDLRMNNNADQNDGSISPLIAETKLNPIESPDNSMLVKTQPSIFDINTENNDPRQIPVNVNRDSIILDPISQPLANDVERTVPIFETQESPNVPIPSNSLFGTVDSTINQQGSPLLQIVRQPSMFQLADNTVGSSSTIMTQDQPTAVQVKSPLLIAPMDISRTPTLLNNLPAMTTSQVPAQYSCYNNPRIIGNNNVQSVFSLNIQRQTTISDQINSQSSSPGYSFSSFQYPYHTIVINLRVSTYVHSLSLGSQSNVQRYGLRLYHPGRNVDDTYYSSMTPEYDNQPTIAGIPLAKVAIRMYLNLYTTSDGRPPSNIKIVLNACFDSSSMDSAINPMIGGQYYRTPSIPQVSYIPTVPRQRFYTGSYYAPEISVPAVASDSIVGTENIPINQVRSNSVSRDNNAFGTIYSNVRTPYDVSGSLFSQSNIAQPPSLATDPIDNVRIPSKPFIATLDTNDNNEQSYYPSIAVNPPLGGRAQIPIDPPVVIDPPFGGRAPIAIDPPFGDRAPIPIDPPFEGRAPIAIDPPFGGRVPIAIDPPVATDSPFGGRAPIAIDPPIVIDPLVAPKPSRNSAPSYYYSPIVQRSPFALNNLPTMTTSQVPAQYSCYNNPRIIGNNNVQSVFSLNIQRQTTISDQINSQSSSPGYSFSSFQYPYHTIVINLRVSTYVHSLSLGSQSNVQRYGLRLYHPGRNVDDTYYSSMTPEYDNQPTIAGIPLAKVAIRMYLNLYTTSDGRPPSNIKIVLNACFDSSSMDSASNPMIGGQYYRTPSIPQVSYIPNGSQEQQSYYSNALVPILSVPTMNVVSPSNNMNNPDVLFINPALPLNNRVPSRPLIATVDFNDDVSQQPDFSISASSPSNPIPFVRTPGQCFDQILIVGGSHITMIRSRNPVDQLVGPEINFGGTGYTFASPSDTYEFEVHFAQPFTIKYIFMSYSSNAESFKVEASHAGMLGVFTSTNTKDGLVVDGFPPMLVSMLVINIMHTTDGSLPNHVTLSIGVCNPIYSPSNEGNEAPEMTDCTSQLRLIGNSKQVARVDIKTPTTELKANNLINPNQDGMDFLTTDEYTIDIVLNKTMSIDSITLNPLSNVDSFKIQCHNSHGYYLEIKSIIGWKTINGLANTHANLIRIILLGTEDGNPPNHISIKIAACIPTSLPKIMRSPFKHEMITKRRKPSKSNRNNFGVFDDQLSSAYTEQQVPIQDELLQPDIQSPIFLQLTANVDMQQGQEPGFRIISSPVMQQSVTNVAYRPLINSQVPMQQNIFVSPIVNPTLPIPSYRAPSPSGYTCSQDYQITTSVHFNYVSTLCCSSQSSIMDSTSSNSLLSNNGYSFASHHYPYQTIVISLKFVGYVQSLSLGSQTNVQRYGLRVFNPARNVDDTYYSSTDPNTGQSTISNVHLAKVAIRLYINLYTTNDGRPPRNIQLKFNICFDLRSPSNGDRPSSVVERPSLPSPMLIPEWTVYASQPLQIFVQPIISCISSPIRTLFVDEPQQSLIQPFSAEIIIEQLVPVILTQPSYIMIQSVLIPAIHIFSSPVLPPPLIVDIARYPTPIRQFDPSPSINIERIVIIEQQRPIISLQLPSIIIDTVFSPIVEMPSIVQEPLVYQSVVIEIQQQVIVSPMIQAPIINTIYSPIRIVPQVIILRMPSPIIDPPIIEIPSIVEEPLVYQSLVIQIEQQVIFSPMIQAPIINTIYSPIRIVPQVIILRMPSPIIDPPIIEQPIIRRPPPIIIEEIINIVERPVVQPSILVERIASPIVTLSIPMIFSLRSPIIEAPIVQRSPIISIIEKPVVYEPLPINIDIEIEQPVVMRTAPPPIIDTVYSPIQSVLQQLILTISSPAIESLPIIRMPEIVPINFQPSVLIEQQPQVISPVVMPSIPEVIIQTIYSPRIPAPIYDTISSPIVTAQVFVEIFEHRYSSRAIPSSPIIEMPIYVQRIEQPIVFGRRPPVSIEIQEPTIHIISSSIVSPPVKVIDPVVRPLILSVQRNTEMCSCQCPTSGFVPIVYNSRQQSCTIGAMRKR</sequence>
<evidence type="ECO:0000313" key="3">
    <source>
        <dbReference type="Proteomes" id="UP000663862"/>
    </source>
</evidence>
<evidence type="ECO:0000313" key="2">
    <source>
        <dbReference type="EMBL" id="CAF4252709.1"/>
    </source>
</evidence>
<organism evidence="2 3">
    <name type="scientific">Rotaria socialis</name>
    <dbReference type="NCBI Taxonomy" id="392032"/>
    <lineage>
        <taxon>Eukaryota</taxon>
        <taxon>Metazoa</taxon>
        <taxon>Spiralia</taxon>
        <taxon>Gnathifera</taxon>
        <taxon>Rotifera</taxon>
        <taxon>Eurotatoria</taxon>
        <taxon>Bdelloidea</taxon>
        <taxon>Philodinida</taxon>
        <taxon>Philodinidae</taxon>
        <taxon>Rotaria</taxon>
    </lineage>
</organism>
<reference evidence="2" key="1">
    <citation type="submission" date="2021-02" db="EMBL/GenBank/DDBJ databases">
        <authorList>
            <person name="Nowell W R."/>
        </authorList>
    </citation>
    <scope>NUCLEOTIDE SEQUENCE</scope>
</reference>
<dbReference type="EMBL" id="CAJOBQ010000092">
    <property type="protein sequence ID" value="CAF4252709.1"/>
    <property type="molecule type" value="Genomic_DNA"/>
</dbReference>
<feature type="compositionally biased region" description="Acidic residues" evidence="1">
    <location>
        <begin position="160"/>
        <end position="171"/>
    </location>
</feature>
<proteinExistence type="predicted"/>
<dbReference type="Proteomes" id="UP000663862">
    <property type="component" value="Unassembled WGS sequence"/>
</dbReference>